<evidence type="ECO:0000313" key="3">
    <source>
        <dbReference type="EMBL" id="MTD52522.1"/>
    </source>
</evidence>
<name>A0A6N7YKH8_9PSEU</name>
<evidence type="ECO:0000256" key="1">
    <source>
        <dbReference type="ARBA" id="ARBA00022801"/>
    </source>
</evidence>
<reference evidence="3 4" key="1">
    <citation type="submission" date="2019-11" db="EMBL/GenBank/DDBJ databases">
        <title>Draft genome of Amycolatopsis RM579.</title>
        <authorList>
            <person name="Duangmal K."/>
            <person name="Mingma R."/>
        </authorList>
    </citation>
    <scope>NUCLEOTIDE SEQUENCE [LARGE SCALE GENOMIC DNA]</scope>
    <source>
        <strain evidence="3 4">RM579</strain>
    </source>
</reference>
<dbReference type="OrthoDB" id="9814140at2"/>
<dbReference type="Gene3D" id="3.40.50.850">
    <property type="entry name" value="Isochorismatase-like"/>
    <property type="match status" value="1"/>
</dbReference>
<evidence type="ECO:0000313" key="4">
    <source>
        <dbReference type="Proteomes" id="UP000440096"/>
    </source>
</evidence>
<comment type="caution">
    <text evidence="3">The sequence shown here is derived from an EMBL/GenBank/DDBJ whole genome shotgun (WGS) entry which is preliminary data.</text>
</comment>
<dbReference type="InterPro" id="IPR036380">
    <property type="entry name" value="Isochorismatase-like_sf"/>
</dbReference>
<gene>
    <name evidence="3" type="ORF">GKO32_00780</name>
</gene>
<sequence length="216" mass="22665">MTEEQSAVQHKAVGVPISKIPGVPVGYDLSPARTALISVDFQLAFGNGGWEHVPQADAAAERFSELATRWRAAGGVVIHVHTTFYEGEKVPEGRETLMEGNVGASFYPGLVEDGDILIRKLGFSAVAGSNLLDVLKDRGFDTAIVGGLTTPICVETTVDGLSMAGVRVAVLSDATASQPIGTYSAELAHEFSIARMGYLMGQVITTEELIGSSALG</sequence>
<accession>A0A6N7YKH8</accession>
<dbReference type="PANTHER" id="PTHR43540">
    <property type="entry name" value="PEROXYUREIDOACRYLATE/UREIDOACRYLATE AMIDOHYDROLASE-RELATED"/>
    <property type="match status" value="1"/>
</dbReference>
<evidence type="ECO:0000259" key="2">
    <source>
        <dbReference type="Pfam" id="PF00857"/>
    </source>
</evidence>
<feature type="domain" description="Isochorismatase-like" evidence="2">
    <location>
        <begin position="34"/>
        <end position="208"/>
    </location>
</feature>
<dbReference type="CDD" id="cd00431">
    <property type="entry name" value="cysteine_hydrolases"/>
    <property type="match status" value="1"/>
</dbReference>
<dbReference type="Proteomes" id="UP000440096">
    <property type="component" value="Unassembled WGS sequence"/>
</dbReference>
<dbReference type="AlphaFoldDB" id="A0A6N7YKH8"/>
<keyword evidence="4" id="KW-1185">Reference proteome</keyword>
<dbReference type="InterPro" id="IPR050272">
    <property type="entry name" value="Isochorismatase-like_hydrls"/>
</dbReference>
<protein>
    <submittedName>
        <fullName evidence="3">Isochorismatase family protein</fullName>
    </submittedName>
</protein>
<dbReference type="Pfam" id="PF00857">
    <property type="entry name" value="Isochorismatase"/>
    <property type="match status" value="1"/>
</dbReference>
<dbReference type="GO" id="GO:0016787">
    <property type="term" value="F:hydrolase activity"/>
    <property type="evidence" value="ECO:0007669"/>
    <property type="project" value="UniProtKB-KW"/>
</dbReference>
<dbReference type="InterPro" id="IPR000868">
    <property type="entry name" value="Isochorismatase-like_dom"/>
</dbReference>
<keyword evidence="1" id="KW-0378">Hydrolase</keyword>
<dbReference type="RefSeq" id="WP_154754775.1">
    <property type="nucleotide sequence ID" value="NZ_WMBA01000001.1"/>
</dbReference>
<proteinExistence type="predicted"/>
<dbReference type="SUPFAM" id="SSF52499">
    <property type="entry name" value="Isochorismatase-like hydrolases"/>
    <property type="match status" value="1"/>
</dbReference>
<dbReference type="EMBL" id="WMBA01000001">
    <property type="protein sequence ID" value="MTD52522.1"/>
    <property type="molecule type" value="Genomic_DNA"/>
</dbReference>
<organism evidence="3 4">
    <name type="scientific">Amycolatopsis pithecellobii</name>
    <dbReference type="NCBI Taxonomy" id="664692"/>
    <lineage>
        <taxon>Bacteria</taxon>
        <taxon>Bacillati</taxon>
        <taxon>Actinomycetota</taxon>
        <taxon>Actinomycetes</taxon>
        <taxon>Pseudonocardiales</taxon>
        <taxon>Pseudonocardiaceae</taxon>
        <taxon>Amycolatopsis</taxon>
    </lineage>
</organism>